<evidence type="ECO:0000259" key="1">
    <source>
        <dbReference type="Pfam" id="PF25211"/>
    </source>
</evidence>
<sequence length="240" mass="26151">MSDLLFLFECATQPVRRLQDAARTMGITVQAISHLYRGLARRNLAEFRQGCYRPTVDGVGWLHSHLEALESDMSERLGKLNIVRSTRALAGARLVPTERVRLTLKEGLLTALPGAGDGSQGRVVRGGRAGDIVEVQELSGIVPILPGSVTIYTLPRREPVARMEGAARRAISETEHGWVGALGLEAVVLLRRVSPTPVQRFGLAEAAQESSRLGVPCLLFVSEAELPRCSLPSATRRRSR</sequence>
<dbReference type="AlphaFoldDB" id="T1BP82"/>
<dbReference type="Pfam" id="PF25211">
    <property type="entry name" value="DUF7839"/>
    <property type="match status" value="1"/>
</dbReference>
<name>T1BP82_9ZZZZ</name>
<comment type="caution">
    <text evidence="2">The sequence shown here is derived from an EMBL/GenBank/DDBJ whole genome shotgun (WGS) entry which is preliminary data.</text>
</comment>
<organism evidence="2">
    <name type="scientific">mine drainage metagenome</name>
    <dbReference type="NCBI Taxonomy" id="410659"/>
    <lineage>
        <taxon>unclassified sequences</taxon>
        <taxon>metagenomes</taxon>
        <taxon>ecological metagenomes</taxon>
    </lineage>
</organism>
<reference evidence="2" key="2">
    <citation type="journal article" date="2014" name="ISME J.">
        <title>Microbial stratification in low pH oxic and suboxic macroscopic growths along an acid mine drainage.</title>
        <authorList>
            <person name="Mendez-Garcia C."/>
            <person name="Mesa V."/>
            <person name="Sprenger R.R."/>
            <person name="Richter M."/>
            <person name="Diez M.S."/>
            <person name="Solano J."/>
            <person name="Bargiela R."/>
            <person name="Golyshina O.V."/>
            <person name="Manteca A."/>
            <person name="Ramos J.L."/>
            <person name="Gallego J.R."/>
            <person name="Llorente I."/>
            <person name="Martins Dos Santos V.A."/>
            <person name="Jensen O.N."/>
            <person name="Pelaez A.I."/>
            <person name="Sanchez J."/>
            <person name="Ferrer M."/>
        </authorList>
    </citation>
    <scope>NUCLEOTIDE SEQUENCE</scope>
</reference>
<dbReference type="InterPro" id="IPR057161">
    <property type="entry name" value="DUF7839"/>
</dbReference>
<accession>T1BP82</accession>
<protein>
    <submittedName>
        <fullName evidence="2">Transcriptional regulator</fullName>
    </submittedName>
</protein>
<proteinExistence type="predicted"/>
<feature type="domain" description="DUF7839" evidence="1">
    <location>
        <begin position="146"/>
        <end position="228"/>
    </location>
</feature>
<gene>
    <name evidence="2" type="ORF">B1B_02567</name>
</gene>
<dbReference type="EMBL" id="AUZY01001532">
    <property type="protein sequence ID" value="EQD74616.1"/>
    <property type="molecule type" value="Genomic_DNA"/>
</dbReference>
<reference evidence="2" key="1">
    <citation type="submission" date="2013-08" db="EMBL/GenBank/DDBJ databases">
        <authorList>
            <person name="Mendez C."/>
            <person name="Richter M."/>
            <person name="Ferrer M."/>
            <person name="Sanchez J."/>
        </authorList>
    </citation>
    <scope>NUCLEOTIDE SEQUENCE</scope>
</reference>
<evidence type="ECO:0000313" key="2">
    <source>
        <dbReference type="EMBL" id="EQD74616.1"/>
    </source>
</evidence>